<dbReference type="InterPro" id="IPR021833">
    <property type="entry name" value="DUF3425"/>
</dbReference>
<dbReference type="Pfam" id="PF11905">
    <property type="entry name" value="DUF3425"/>
    <property type="match status" value="1"/>
</dbReference>
<comment type="caution">
    <text evidence="1">The sequence shown here is derived from an EMBL/GenBank/DDBJ whole genome shotgun (WGS) entry which is preliminary data.</text>
</comment>
<dbReference type="Proteomes" id="UP000760494">
    <property type="component" value="Unassembled WGS sequence"/>
</dbReference>
<proteinExistence type="predicted"/>
<dbReference type="PANTHER" id="PTHR38116">
    <property type="entry name" value="CHROMOSOME 7, WHOLE GENOME SHOTGUN SEQUENCE"/>
    <property type="match status" value="1"/>
</dbReference>
<evidence type="ECO:0000313" key="2">
    <source>
        <dbReference type="Proteomes" id="UP000760494"/>
    </source>
</evidence>
<accession>A0A5Q3DI01</accession>
<sequence>MSIHQQGPCFQLTSMPQLAEALSIEDDWTGTTDAAARRRAQTRLNMRAYRTPSIILLELRANCGAGKRKAQEKKAKASKPLVETIKSEPVVECWDINQESMSVVPASHAKSIYNARQPLLAYRTKKNQSNLAFPLSSDHLITLLQYNALRALAVNRTFISGMLTTPLDCGDEDIIHVVPYPANPDSLPSALLPTVLQQTVMHCDWIDMFPSPEARDCLIRAYGTFDEDDLWADCIGGLYEGFPDDEMERRGLIAWSPPWDVSGWEMSEGFVKKWGWLFKDLSGPLEATNRWRVERGEEPLDQKDYPPSPPVSGFVVAEV</sequence>
<dbReference type="EMBL" id="CABFJX010000024">
    <property type="protein sequence ID" value="VTT58745.1"/>
    <property type="molecule type" value="Genomic_DNA"/>
</dbReference>
<protein>
    <submittedName>
        <fullName evidence="1">Uncharacterized protein</fullName>
    </submittedName>
</protein>
<dbReference type="PANTHER" id="PTHR38116:SF1">
    <property type="entry name" value="BZIP DOMAIN-CONTAINING PROTEIN"/>
    <property type="match status" value="1"/>
</dbReference>
<gene>
    <name evidence="1" type="ORF">C2S_3663</name>
</gene>
<evidence type="ECO:0000313" key="1">
    <source>
        <dbReference type="EMBL" id="VTT58745.1"/>
    </source>
</evidence>
<dbReference type="AlphaFoldDB" id="A0A5Q3DI01"/>
<name>A0A5Q3DI01_FUSFU</name>
<reference evidence="1" key="1">
    <citation type="submission" date="2019-05" db="EMBL/GenBank/DDBJ databases">
        <authorList>
            <person name="Piombo E."/>
        </authorList>
    </citation>
    <scope>NUCLEOTIDE SEQUENCE</scope>
    <source>
        <strain evidence="1">C2S</strain>
    </source>
</reference>
<organism evidence="1 2">
    <name type="scientific">Fusarium fujikuroi</name>
    <name type="common">Bakanae and foot rot disease fungus</name>
    <name type="synonym">Gibberella fujikuroi</name>
    <dbReference type="NCBI Taxonomy" id="5127"/>
    <lineage>
        <taxon>Eukaryota</taxon>
        <taxon>Fungi</taxon>
        <taxon>Dikarya</taxon>
        <taxon>Ascomycota</taxon>
        <taxon>Pezizomycotina</taxon>
        <taxon>Sordariomycetes</taxon>
        <taxon>Hypocreomycetidae</taxon>
        <taxon>Hypocreales</taxon>
        <taxon>Nectriaceae</taxon>
        <taxon>Fusarium</taxon>
        <taxon>Fusarium fujikuroi species complex</taxon>
    </lineage>
</organism>